<comment type="caution">
    <text evidence="2">The sequence shown here is derived from an EMBL/GenBank/DDBJ whole genome shotgun (WGS) entry which is preliminary data.</text>
</comment>
<dbReference type="AlphaFoldDB" id="A0A162ZEA2"/>
<evidence type="ECO:0000256" key="1">
    <source>
        <dbReference type="SAM" id="Phobius"/>
    </source>
</evidence>
<proteinExistence type="predicted"/>
<dbReference type="RefSeq" id="WP_066315536.1">
    <property type="nucleotide sequence ID" value="NZ_CANLSS010000009.1"/>
</dbReference>
<evidence type="ECO:0000313" key="2">
    <source>
        <dbReference type="EMBL" id="KZS39746.1"/>
    </source>
</evidence>
<name>A0A162ZEA2_9FLAO</name>
<gene>
    <name evidence="2" type="ORF">AWE51_08840</name>
</gene>
<accession>A0A162ZEA2</accession>
<keyword evidence="1" id="KW-0472">Membrane</keyword>
<dbReference type="OrthoDB" id="1151084at2"/>
<evidence type="ECO:0008006" key="4">
    <source>
        <dbReference type="Google" id="ProtNLM"/>
    </source>
</evidence>
<keyword evidence="3" id="KW-1185">Reference proteome</keyword>
<feature type="transmembrane region" description="Helical" evidence="1">
    <location>
        <begin position="34"/>
        <end position="60"/>
    </location>
</feature>
<evidence type="ECO:0000313" key="3">
    <source>
        <dbReference type="Proteomes" id="UP000076715"/>
    </source>
</evidence>
<reference evidence="2 3" key="1">
    <citation type="submission" date="2016-01" db="EMBL/GenBank/DDBJ databases">
        <title>The draft genome sequence of Aquimarina sp. RZW4-3-2.</title>
        <authorList>
            <person name="Wang Y."/>
        </authorList>
    </citation>
    <scope>NUCLEOTIDE SEQUENCE [LARGE SCALE GENOMIC DNA]</scope>
    <source>
        <strain evidence="2 3">RZW4-3-2</strain>
    </source>
</reference>
<keyword evidence="1" id="KW-1133">Transmembrane helix</keyword>
<dbReference type="EMBL" id="LQRT01000024">
    <property type="protein sequence ID" value="KZS39746.1"/>
    <property type="molecule type" value="Genomic_DNA"/>
</dbReference>
<protein>
    <recommendedName>
        <fullName evidence="4">DUF304 domain-containing protein</fullName>
    </recommendedName>
</protein>
<keyword evidence="1" id="KW-0812">Transmembrane</keyword>
<sequence>MNLSSIPRDLKTVIDSERVDFFVKSKRNHPKKKAIAILLFAIFWSGFVSVFVVAFFGPLFKKGEVHFTSNGNPRVASLDNLEDLLFPALLIGLFALVGIAMLIWGISILYQKGGYFVGTESRLIKYRKGTIDIKDWEQFSGNIQIKKNGMSGTIQLELRTGKMQNRKNSSAKFVPDTIFISGINNVFDIEKKCRLRIQENDPTPRIKTDNYS</sequence>
<organism evidence="2 3">
    <name type="scientific">Aquimarina aggregata</name>
    <dbReference type="NCBI Taxonomy" id="1642818"/>
    <lineage>
        <taxon>Bacteria</taxon>
        <taxon>Pseudomonadati</taxon>
        <taxon>Bacteroidota</taxon>
        <taxon>Flavobacteriia</taxon>
        <taxon>Flavobacteriales</taxon>
        <taxon>Flavobacteriaceae</taxon>
        <taxon>Aquimarina</taxon>
    </lineage>
</organism>
<feature type="transmembrane region" description="Helical" evidence="1">
    <location>
        <begin position="84"/>
        <end position="106"/>
    </location>
</feature>
<dbReference type="Proteomes" id="UP000076715">
    <property type="component" value="Unassembled WGS sequence"/>
</dbReference>